<dbReference type="Proteomes" id="UP000886595">
    <property type="component" value="Unassembled WGS sequence"/>
</dbReference>
<name>A0A8X7V904_BRACI</name>
<evidence type="ECO:0000313" key="2">
    <source>
        <dbReference type="EMBL" id="KAG2306899.1"/>
    </source>
</evidence>
<organism evidence="2 3">
    <name type="scientific">Brassica carinata</name>
    <name type="common">Ethiopian mustard</name>
    <name type="synonym">Abyssinian cabbage</name>
    <dbReference type="NCBI Taxonomy" id="52824"/>
    <lineage>
        <taxon>Eukaryota</taxon>
        <taxon>Viridiplantae</taxon>
        <taxon>Streptophyta</taxon>
        <taxon>Embryophyta</taxon>
        <taxon>Tracheophyta</taxon>
        <taxon>Spermatophyta</taxon>
        <taxon>Magnoliopsida</taxon>
        <taxon>eudicotyledons</taxon>
        <taxon>Gunneridae</taxon>
        <taxon>Pentapetalae</taxon>
        <taxon>rosids</taxon>
        <taxon>malvids</taxon>
        <taxon>Brassicales</taxon>
        <taxon>Brassicaceae</taxon>
        <taxon>Brassiceae</taxon>
        <taxon>Brassica</taxon>
    </lineage>
</organism>
<sequence>MVSRVKQGSMSVSDCAEFFLCQQIMKKKNKHDLIQIALDGLKEEIRDSLESTEKTRPKSFTDSEDEDPWDEPRDDDSEESDDEDNIEEWAYEEETRVEVDEDEMSDHGSDEKTRMSTVLSSLDEETDHGPDENTHDSSGAGEACSEPEASGSVADPSPSIVGSSASVADPSPSGRRSVADSSTSVSGSVDDSSASVVVK</sequence>
<dbReference type="EMBL" id="JAAMPC010000006">
    <property type="protein sequence ID" value="KAG2306899.1"/>
    <property type="molecule type" value="Genomic_DNA"/>
</dbReference>
<dbReference type="AlphaFoldDB" id="A0A8X7V904"/>
<accession>A0A8X7V904</accession>
<protein>
    <submittedName>
        <fullName evidence="2">Uncharacterized protein</fullName>
    </submittedName>
</protein>
<proteinExistence type="predicted"/>
<feature type="compositionally biased region" description="Basic and acidic residues" evidence="1">
    <location>
        <begin position="47"/>
        <end position="61"/>
    </location>
</feature>
<feature type="region of interest" description="Disordered" evidence="1">
    <location>
        <begin position="47"/>
        <end position="199"/>
    </location>
</feature>
<evidence type="ECO:0000313" key="3">
    <source>
        <dbReference type="Proteomes" id="UP000886595"/>
    </source>
</evidence>
<gene>
    <name evidence="2" type="ORF">Bca52824_026647</name>
</gene>
<comment type="caution">
    <text evidence="2">The sequence shown here is derived from an EMBL/GenBank/DDBJ whole genome shotgun (WGS) entry which is preliminary data.</text>
</comment>
<evidence type="ECO:0000256" key="1">
    <source>
        <dbReference type="SAM" id="MobiDB-lite"/>
    </source>
</evidence>
<feature type="compositionally biased region" description="Acidic residues" evidence="1">
    <location>
        <begin position="62"/>
        <end position="92"/>
    </location>
</feature>
<reference evidence="2 3" key="1">
    <citation type="submission" date="2020-02" db="EMBL/GenBank/DDBJ databases">
        <authorList>
            <person name="Ma Q."/>
            <person name="Huang Y."/>
            <person name="Song X."/>
            <person name="Pei D."/>
        </authorList>
    </citation>
    <scope>NUCLEOTIDE SEQUENCE [LARGE SCALE GENOMIC DNA]</scope>
    <source>
        <strain evidence="2">Sxm20200214</strain>
        <tissue evidence="2">Leaf</tissue>
    </source>
</reference>
<feature type="compositionally biased region" description="Low complexity" evidence="1">
    <location>
        <begin position="179"/>
        <end position="199"/>
    </location>
</feature>
<keyword evidence="3" id="KW-1185">Reference proteome</keyword>
<feature type="compositionally biased region" description="Basic and acidic residues" evidence="1">
    <location>
        <begin position="105"/>
        <end position="114"/>
    </location>
</feature>